<organism evidence="1 2">
    <name type="scientific">Aspergillus uvarum CBS 121591</name>
    <dbReference type="NCBI Taxonomy" id="1448315"/>
    <lineage>
        <taxon>Eukaryota</taxon>
        <taxon>Fungi</taxon>
        <taxon>Dikarya</taxon>
        <taxon>Ascomycota</taxon>
        <taxon>Pezizomycotina</taxon>
        <taxon>Eurotiomycetes</taxon>
        <taxon>Eurotiomycetidae</taxon>
        <taxon>Eurotiales</taxon>
        <taxon>Aspergillaceae</taxon>
        <taxon>Aspergillus</taxon>
        <taxon>Aspergillus subgen. Circumdati</taxon>
    </lineage>
</organism>
<accession>A0A319BXV3</accession>
<dbReference type="OrthoDB" id="4526171at2759"/>
<reference evidence="1 2" key="1">
    <citation type="submission" date="2016-12" db="EMBL/GenBank/DDBJ databases">
        <title>The genomes of Aspergillus section Nigri reveals drivers in fungal speciation.</title>
        <authorList>
            <consortium name="DOE Joint Genome Institute"/>
            <person name="Vesth T.C."/>
            <person name="Nybo J."/>
            <person name="Theobald S."/>
            <person name="Brandl J."/>
            <person name="Frisvad J.C."/>
            <person name="Nielsen K.F."/>
            <person name="Lyhne E.K."/>
            <person name="Kogle M.E."/>
            <person name="Kuo A."/>
            <person name="Riley R."/>
            <person name="Clum A."/>
            <person name="Nolan M."/>
            <person name="Lipzen A."/>
            <person name="Salamov A."/>
            <person name="Henrissat B."/>
            <person name="Wiebenga A."/>
            <person name="De Vries R.P."/>
            <person name="Grigoriev I.V."/>
            <person name="Mortensen U.H."/>
            <person name="Andersen M.R."/>
            <person name="Baker S.E."/>
        </authorList>
    </citation>
    <scope>NUCLEOTIDE SEQUENCE [LARGE SCALE GENOMIC DNA]</scope>
    <source>
        <strain evidence="1 2">CBS 121591</strain>
    </source>
</reference>
<gene>
    <name evidence="1" type="ORF">BO82DRAFT_407125</name>
</gene>
<dbReference type="VEuPathDB" id="FungiDB:BO82DRAFT_407125"/>
<dbReference type="Proteomes" id="UP000248340">
    <property type="component" value="Unassembled WGS sequence"/>
</dbReference>
<dbReference type="RefSeq" id="XP_025486609.1">
    <property type="nucleotide sequence ID" value="XM_025639611.1"/>
</dbReference>
<dbReference type="EMBL" id="KZ821758">
    <property type="protein sequence ID" value="PYH76409.1"/>
    <property type="molecule type" value="Genomic_DNA"/>
</dbReference>
<dbReference type="GeneID" id="37142353"/>
<dbReference type="AlphaFoldDB" id="A0A319BXV3"/>
<name>A0A319BXV3_9EURO</name>
<proteinExistence type="predicted"/>
<sequence>MPKKRPQPSTPPDLPVPPADAEKRAYYVAGNKVWYCREGKTEWCKGTIDPGTSSTLLQTVKDDETNDLWQVPVERIRYRP</sequence>
<keyword evidence="2" id="KW-1185">Reference proteome</keyword>
<evidence type="ECO:0000313" key="1">
    <source>
        <dbReference type="EMBL" id="PYH76409.1"/>
    </source>
</evidence>
<protein>
    <submittedName>
        <fullName evidence="1">Uncharacterized protein</fullName>
    </submittedName>
</protein>
<evidence type="ECO:0000313" key="2">
    <source>
        <dbReference type="Proteomes" id="UP000248340"/>
    </source>
</evidence>